<dbReference type="Pfam" id="PF03061">
    <property type="entry name" value="4HBT"/>
    <property type="match status" value="1"/>
</dbReference>
<accession>A0A1J3CVS9</accession>
<dbReference type="GO" id="GO:0047617">
    <property type="term" value="F:fatty acyl-CoA hydrolase activity"/>
    <property type="evidence" value="ECO:0007669"/>
    <property type="project" value="InterPro"/>
</dbReference>
<organism evidence="4">
    <name type="scientific">Noccaea caerulescens</name>
    <name type="common">Alpine penny-cress</name>
    <name type="synonym">Thlaspi caerulescens</name>
    <dbReference type="NCBI Taxonomy" id="107243"/>
    <lineage>
        <taxon>Eukaryota</taxon>
        <taxon>Viridiplantae</taxon>
        <taxon>Streptophyta</taxon>
        <taxon>Embryophyta</taxon>
        <taxon>Tracheophyta</taxon>
        <taxon>Spermatophyta</taxon>
        <taxon>Magnoliopsida</taxon>
        <taxon>eudicotyledons</taxon>
        <taxon>Gunneridae</taxon>
        <taxon>Pentapetalae</taxon>
        <taxon>rosids</taxon>
        <taxon>malvids</taxon>
        <taxon>Brassicales</taxon>
        <taxon>Brassicaceae</taxon>
        <taxon>Coluteocarpeae</taxon>
        <taxon>Noccaea</taxon>
    </lineage>
</organism>
<evidence type="ECO:0000313" key="4">
    <source>
        <dbReference type="EMBL" id="JAU10951.1"/>
    </source>
</evidence>
<dbReference type="EMBL" id="GEVI01021369">
    <property type="protein sequence ID" value="JAU10951.1"/>
    <property type="molecule type" value="Transcribed_RNA"/>
</dbReference>
<feature type="domain" description="Thioesterase" evidence="3">
    <location>
        <begin position="97"/>
        <end position="171"/>
    </location>
</feature>
<evidence type="ECO:0000256" key="2">
    <source>
        <dbReference type="SAM" id="MobiDB-lite"/>
    </source>
</evidence>
<dbReference type="InterPro" id="IPR039298">
    <property type="entry name" value="ACOT13"/>
</dbReference>
<dbReference type="CDD" id="cd03443">
    <property type="entry name" value="PaaI_thioesterase"/>
    <property type="match status" value="1"/>
</dbReference>
<dbReference type="SUPFAM" id="SSF54637">
    <property type="entry name" value="Thioesterase/thiol ester dehydrase-isomerase"/>
    <property type="match status" value="1"/>
</dbReference>
<dbReference type="AlphaFoldDB" id="A0A1J3CVS9"/>
<sequence length="187" mass="20105">MSSSPPLSSETAAIPSPVSSKTTTASKEIDANSVLMVADFFKAIAYPDSDPSVDEYLSFDSFSVLFQNNIRALSVARGRISCSVIVTPPIANFFNGLHGGAVASIAERLTTACARTVVSEDKQLFLGELSMSYLSAAPISSELLVEGTVVRSGRNLTVVNVEFKMKDTMKVTYFARATFYHTIVSKL</sequence>
<proteinExistence type="inferred from homology"/>
<dbReference type="Gene3D" id="3.10.129.10">
    <property type="entry name" value="Hotdog Thioesterase"/>
    <property type="match status" value="1"/>
</dbReference>
<evidence type="ECO:0000259" key="3">
    <source>
        <dbReference type="Pfam" id="PF03061"/>
    </source>
</evidence>
<name>A0A1J3CVS9_NOCCA</name>
<reference evidence="4" key="1">
    <citation type="submission" date="2016-07" db="EMBL/GenBank/DDBJ databases">
        <title>De novo transcriptome assembly of four accessions of the metal hyperaccumulator plant Noccaea caerulescens.</title>
        <authorList>
            <person name="Blande D."/>
            <person name="Halimaa P."/>
            <person name="Tervahauta A.I."/>
            <person name="Aarts M.G."/>
            <person name="Karenlampi S.O."/>
        </authorList>
    </citation>
    <scope>NUCLEOTIDE SEQUENCE</scope>
</reference>
<dbReference type="InterPro" id="IPR006683">
    <property type="entry name" value="Thioestr_dom"/>
</dbReference>
<dbReference type="PANTHER" id="PTHR21660">
    <property type="entry name" value="THIOESTERASE SUPERFAMILY MEMBER-RELATED"/>
    <property type="match status" value="1"/>
</dbReference>
<gene>
    <name evidence="4" type="ORF">GA_TR3519_c0_g1_i1_g.12073</name>
</gene>
<protein>
    <recommendedName>
        <fullName evidence="3">Thioesterase domain-containing protein</fullName>
    </recommendedName>
</protein>
<dbReference type="InterPro" id="IPR029069">
    <property type="entry name" value="HotDog_dom_sf"/>
</dbReference>
<evidence type="ECO:0000256" key="1">
    <source>
        <dbReference type="ARBA" id="ARBA00008324"/>
    </source>
</evidence>
<dbReference type="PANTHER" id="PTHR21660:SF12">
    <property type="entry name" value="OS07G0462700 PROTEIN"/>
    <property type="match status" value="1"/>
</dbReference>
<comment type="similarity">
    <text evidence="1">Belongs to the thioesterase PaaI family.</text>
</comment>
<feature type="region of interest" description="Disordered" evidence="2">
    <location>
        <begin position="1"/>
        <end position="20"/>
    </location>
</feature>